<keyword evidence="6" id="KW-1185">Reference proteome</keyword>
<keyword evidence="1 2" id="KW-0808">Transferase</keyword>
<feature type="domain" description="Pyruvate carboxyltransferase" evidence="4">
    <location>
        <begin position="4"/>
        <end position="255"/>
    </location>
</feature>
<dbReference type="NCBIfam" id="TIGR02660">
    <property type="entry name" value="nifV_homocitr"/>
    <property type="match status" value="1"/>
</dbReference>
<comment type="similarity">
    <text evidence="2">Belongs to the alpha-IPM synthase/homocitrate synthase family.</text>
</comment>
<dbReference type="SUPFAM" id="SSF51569">
    <property type="entry name" value="Aldolase"/>
    <property type="match status" value="1"/>
</dbReference>
<sequence>MNQIVINDTTLRDGEQAAGVAFNLEEKIAIAQLLDAMGVQELEIGIPAMGEAEQQAIATIVDLGLQAKLLGWNRAVISDIQACIDCGLQRVHISIPVSETQIAAKFQGKSAVVLQKLQDSINFALDHGLFVSVGAEDSSRAEVGFLLDVALYAQESGASRFRFCDTVGILDPFTTYTQVEQLVTALSIPVEMHMHNDFGLATANTLAGIKAGASSVNTTVNGLGERSGNAALEEVVMALKRIHNTNLNIDTSRLLEISRLVASASGYNVHPWKAIVGENSFAHESGIHAHGVLQNPDTYEPFAPEEVGGERRLVLGKHSGRHLLTNLLQEQGISLSPEAMQSVLDAVRQASINKKRSLSTAEMLDLTQAYQQTHIMAGNREQGTGNRLETR</sequence>
<dbReference type="PROSITE" id="PS00815">
    <property type="entry name" value="AIPM_HOMOCIT_SYNTH_1"/>
    <property type="match status" value="1"/>
</dbReference>
<reference evidence="5 6" key="1">
    <citation type="submission" date="2023-12" db="EMBL/GenBank/DDBJ databases">
        <title>Baltic Sea Cyanobacteria.</title>
        <authorList>
            <person name="Delbaje E."/>
            <person name="Fewer D.P."/>
            <person name="Shishido T.K."/>
        </authorList>
    </citation>
    <scope>NUCLEOTIDE SEQUENCE [LARGE SCALE GENOMIC DNA]</scope>
    <source>
        <strain evidence="5 6">UHCC-0300</strain>
    </source>
</reference>
<dbReference type="InterPro" id="IPR013785">
    <property type="entry name" value="Aldolase_TIM"/>
</dbReference>
<accession>A0ABU5ULD0</accession>
<keyword evidence="3" id="KW-0535">Nitrogen fixation</keyword>
<dbReference type="PANTHER" id="PTHR42880:SF1">
    <property type="entry name" value="ISOPROPYLMALATE_HOMOCITRATE_CITRAMALATE SYNTHASE FAMILY PROTEIN"/>
    <property type="match status" value="1"/>
</dbReference>
<evidence type="ECO:0000313" key="5">
    <source>
        <dbReference type="EMBL" id="MEA5583216.1"/>
    </source>
</evidence>
<dbReference type="GO" id="GO:0004410">
    <property type="term" value="F:homocitrate synthase activity"/>
    <property type="evidence" value="ECO:0007669"/>
    <property type="project" value="UniProtKB-EC"/>
</dbReference>
<dbReference type="InterPro" id="IPR002034">
    <property type="entry name" value="AIPM/Hcit_synth_CS"/>
</dbReference>
<dbReference type="RefSeq" id="WP_323197518.1">
    <property type="nucleotide sequence ID" value="NZ_JAYGHG010000037.1"/>
</dbReference>
<evidence type="ECO:0000256" key="2">
    <source>
        <dbReference type="RuleBase" id="RU003523"/>
    </source>
</evidence>
<keyword evidence="5" id="KW-0012">Acyltransferase</keyword>
<dbReference type="Pfam" id="PF22617">
    <property type="entry name" value="HCS_D2"/>
    <property type="match status" value="1"/>
</dbReference>
<dbReference type="EC" id="2.3.3.14" evidence="3"/>
<dbReference type="InterPro" id="IPR054691">
    <property type="entry name" value="LeuA/HCS_post-cat"/>
</dbReference>
<comment type="function">
    <text evidence="3">This protein is a Fe-Mo-cofactor biosynthetic component.</text>
</comment>
<dbReference type="Pfam" id="PF00682">
    <property type="entry name" value="HMGL-like"/>
    <property type="match status" value="1"/>
</dbReference>
<dbReference type="PANTHER" id="PTHR42880">
    <property type="entry name" value="HOMOCITRATE SYNTHASE"/>
    <property type="match status" value="1"/>
</dbReference>
<dbReference type="InterPro" id="IPR013477">
    <property type="entry name" value="NifV/FrbC"/>
</dbReference>
<protein>
    <recommendedName>
        <fullName evidence="3">Homocitrate synthase</fullName>
        <ecNumber evidence="3">2.3.3.14</ecNumber>
    </recommendedName>
</protein>
<evidence type="ECO:0000256" key="1">
    <source>
        <dbReference type="ARBA" id="ARBA00022679"/>
    </source>
</evidence>
<dbReference type="EMBL" id="JAYGHG010000037">
    <property type="protein sequence ID" value="MEA5583216.1"/>
    <property type="molecule type" value="Genomic_DNA"/>
</dbReference>
<name>A0ABU5ULD0_9CYAN</name>
<gene>
    <name evidence="5" type="primary">nifV</name>
    <name evidence="5" type="ORF">VB620_17945</name>
</gene>
<evidence type="ECO:0000313" key="6">
    <source>
        <dbReference type="Proteomes" id="UP001302120"/>
    </source>
</evidence>
<dbReference type="Proteomes" id="UP001302120">
    <property type="component" value="Unassembled WGS sequence"/>
</dbReference>
<dbReference type="Gene3D" id="3.20.20.70">
    <property type="entry name" value="Aldolase class I"/>
    <property type="match status" value="1"/>
</dbReference>
<evidence type="ECO:0000259" key="4">
    <source>
        <dbReference type="PROSITE" id="PS50991"/>
    </source>
</evidence>
<dbReference type="PROSITE" id="PS00816">
    <property type="entry name" value="AIPM_HOMOCIT_SYNTH_2"/>
    <property type="match status" value="1"/>
</dbReference>
<organism evidence="5 6">
    <name type="scientific">Nodularia harveyana UHCC-0300</name>
    <dbReference type="NCBI Taxonomy" id="2974287"/>
    <lineage>
        <taxon>Bacteria</taxon>
        <taxon>Bacillati</taxon>
        <taxon>Cyanobacteriota</taxon>
        <taxon>Cyanophyceae</taxon>
        <taxon>Nostocales</taxon>
        <taxon>Nodulariaceae</taxon>
        <taxon>Nodularia</taxon>
    </lineage>
</organism>
<evidence type="ECO:0000256" key="3">
    <source>
        <dbReference type="RuleBase" id="RU367143"/>
    </source>
</evidence>
<comment type="caution">
    <text evidence="5">The sequence shown here is derived from an EMBL/GenBank/DDBJ whole genome shotgun (WGS) entry which is preliminary data.</text>
</comment>
<comment type="catalytic activity">
    <reaction evidence="3">
        <text>acetyl-CoA + 2-oxoglutarate + H2O = (2R)-homocitrate + CoA + H(+)</text>
        <dbReference type="Rhea" id="RHEA:12929"/>
        <dbReference type="ChEBI" id="CHEBI:15377"/>
        <dbReference type="ChEBI" id="CHEBI:15378"/>
        <dbReference type="ChEBI" id="CHEBI:16810"/>
        <dbReference type="ChEBI" id="CHEBI:57287"/>
        <dbReference type="ChEBI" id="CHEBI:57288"/>
        <dbReference type="ChEBI" id="CHEBI:58884"/>
        <dbReference type="EC" id="2.3.3.14"/>
    </reaction>
</comment>
<dbReference type="InterPro" id="IPR000891">
    <property type="entry name" value="PYR_CT"/>
</dbReference>
<dbReference type="CDD" id="cd07939">
    <property type="entry name" value="DRE_TIM_NifV"/>
    <property type="match status" value="1"/>
</dbReference>
<proteinExistence type="inferred from homology"/>
<dbReference type="Gene3D" id="1.10.238.260">
    <property type="match status" value="1"/>
</dbReference>
<dbReference type="PROSITE" id="PS50991">
    <property type="entry name" value="PYR_CT"/>
    <property type="match status" value="1"/>
</dbReference>